<evidence type="ECO:0000256" key="1">
    <source>
        <dbReference type="SAM" id="MobiDB-lite"/>
    </source>
</evidence>
<dbReference type="AlphaFoldDB" id="A0AA39QXR6"/>
<protein>
    <submittedName>
        <fullName evidence="2">Uncharacterized protein</fullName>
    </submittedName>
</protein>
<reference evidence="2" key="1">
    <citation type="submission" date="2023-03" db="EMBL/GenBank/DDBJ databases">
        <title>Complete genome of Cladonia borealis.</title>
        <authorList>
            <person name="Park H."/>
        </authorList>
    </citation>
    <scope>NUCLEOTIDE SEQUENCE</scope>
    <source>
        <strain evidence="2">ANT050790</strain>
    </source>
</reference>
<gene>
    <name evidence="2" type="ORF">JMJ35_007278</name>
</gene>
<dbReference type="Proteomes" id="UP001166286">
    <property type="component" value="Unassembled WGS sequence"/>
</dbReference>
<feature type="compositionally biased region" description="Basic and acidic residues" evidence="1">
    <location>
        <begin position="421"/>
        <end position="432"/>
    </location>
</feature>
<evidence type="ECO:0000313" key="2">
    <source>
        <dbReference type="EMBL" id="KAK0509884.1"/>
    </source>
</evidence>
<organism evidence="2 3">
    <name type="scientific">Cladonia borealis</name>
    <dbReference type="NCBI Taxonomy" id="184061"/>
    <lineage>
        <taxon>Eukaryota</taxon>
        <taxon>Fungi</taxon>
        <taxon>Dikarya</taxon>
        <taxon>Ascomycota</taxon>
        <taxon>Pezizomycotina</taxon>
        <taxon>Lecanoromycetes</taxon>
        <taxon>OSLEUM clade</taxon>
        <taxon>Lecanoromycetidae</taxon>
        <taxon>Lecanorales</taxon>
        <taxon>Lecanorineae</taxon>
        <taxon>Cladoniaceae</taxon>
        <taxon>Cladonia</taxon>
    </lineage>
</organism>
<keyword evidence="3" id="KW-1185">Reference proteome</keyword>
<dbReference type="Gene3D" id="1.25.40.10">
    <property type="entry name" value="Tetratricopeptide repeat domain"/>
    <property type="match status" value="1"/>
</dbReference>
<feature type="region of interest" description="Disordered" evidence="1">
    <location>
        <begin position="226"/>
        <end position="245"/>
    </location>
</feature>
<evidence type="ECO:0000313" key="3">
    <source>
        <dbReference type="Proteomes" id="UP001166286"/>
    </source>
</evidence>
<feature type="region of interest" description="Disordered" evidence="1">
    <location>
        <begin position="408"/>
        <end position="495"/>
    </location>
</feature>
<dbReference type="SUPFAM" id="SSF48452">
    <property type="entry name" value="TPR-like"/>
    <property type="match status" value="1"/>
</dbReference>
<dbReference type="EMBL" id="JAFEKC020000017">
    <property type="protein sequence ID" value="KAK0509884.1"/>
    <property type="molecule type" value="Genomic_DNA"/>
</dbReference>
<feature type="compositionally biased region" description="Basic and acidic residues" evidence="1">
    <location>
        <begin position="468"/>
        <end position="481"/>
    </location>
</feature>
<comment type="caution">
    <text evidence="2">The sequence shown here is derived from an EMBL/GenBank/DDBJ whole genome shotgun (WGS) entry which is preliminary data.</text>
</comment>
<proteinExistence type="predicted"/>
<name>A0AA39QXR6_9LECA</name>
<feature type="compositionally biased region" description="Low complexity" evidence="1">
    <location>
        <begin position="226"/>
        <end position="235"/>
    </location>
</feature>
<sequence>MANDPISSKTLTLPIIYAHWIAALQRPPHTSLAALRRLINSIIKHGVNHGAQYGESTLLPRQHFALLLLDLCLTHAYLGDYWLAITAADAAVGLYPTFAIGLFARGLCKAELGEWRKARRDFKRCLLRFEVAGRWLERIPYKIDQSEPTSRTGLGEEWVLEWEKVMWNFRVALVEGGSRSTSRTPRKTGQGLNGIPAGVHMGPGWEAKLEFFDPVHFDVVASAYSKPSPLSASSKSTDDDNEEVYGSWKSDSTLAYYDSKPLPPIPEGPPTPIEHNTPLLTVTLPTVRVLSYCPTPKDKYPQTSTSSKRNSIRADHLAKETWTPLMPPRVSLDSPLQPYFPHGSPEPYKSENDVWWQGSEQLSSRHPHRRESSIDDVIAEWIADSDDFDGTLAEGRALGIYLEKYPDEAGTESSVEGESEGTIRDDDSDTYKAHWYPEQSQSASEGHEDVTWHGQGRQGTVANIPTPSEKRFEKGKGKEIAPHPIGNRPEDVNEKGEQILLPKVFEGFPEDNERRRVLS</sequence>
<accession>A0AA39QXR6</accession>
<dbReference type="InterPro" id="IPR011990">
    <property type="entry name" value="TPR-like_helical_dom_sf"/>
</dbReference>